<evidence type="ECO:0000256" key="1">
    <source>
        <dbReference type="SAM" id="MobiDB-lite"/>
    </source>
</evidence>
<gene>
    <name evidence="2" type="ORF">D7Y13_18640</name>
</gene>
<feature type="compositionally biased region" description="Low complexity" evidence="1">
    <location>
        <begin position="30"/>
        <end position="44"/>
    </location>
</feature>
<organism evidence="2 3">
    <name type="scientific">Corallococcus praedator</name>
    <dbReference type="NCBI Taxonomy" id="2316724"/>
    <lineage>
        <taxon>Bacteria</taxon>
        <taxon>Pseudomonadati</taxon>
        <taxon>Myxococcota</taxon>
        <taxon>Myxococcia</taxon>
        <taxon>Myxococcales</taxon>
        <taxon>Cystobacterineae</taxon>
        <taxon>Myxococcaceae</taxon>
        <taxon>Corallococcus</taxon>
    </lineage>
</organism>
<dbReference type="Proteomes" id="UP000278907">
    <property type="component" value="Unassembled WGS sequence"/>
</dbReference>
<evidence type="ECO:0000313" key="2">
    <source>
        <dbReference type="EMBL" id="RKI07127.1"/>
    </source>
</evidence>
<dbReference type="EMBL" id="RAWI01000132">
    <property type="protein sequence ID" value="RKI07127.1"/>
    <property type="molecule type" value="Genomic_DNA"/>
</dbReference>
<feature type="compositionally biased region" description="Polar residues" evidence="1">
    <location>
        <begin position="13"/>
        <end position="29"/>
    </location>
</feature>
<comment type="caution">
    <text evidence="2">The sequence shown here is derived from an EMBL/GenBank/DDBJ whole genome shotgun (WGS) entry which is preliminary data.</text>
</comment>
<name>A0ABX9QIS9_9BACT</name>
<keyword evidence="3" id="KW-1185">Reference proteome</keyword>
<proteinExistence type="predicted"/>
<accession>A0ABX9QIS9</accession>
<feature type="region of interest" description="Disordered" evidence="1">
    <location>
        <begin position="1"/>
        <end position="44"/>
    </location>
</feature>
<protein>
    <submittedName>
        <fullName evidence="2">Uncharacterized protein</fullName>
    </submittedName>
</protein>
<dbReference type="RefSeq" id="WP_120584706.1">
    <property type="nucleotide sequence ID" value="NZ_RAWI01000132.1"/>
</dbReference>
<evidence type="ECO:0000313" key="3">
    <source>
        <dbReference type="Proteomes" id="UP000278907"/>
    </source>
</evidence>
<reference evidence="2 3" key="1">
    <citation type="submission" date="2018-09" db="EMBL/GenBank/DDBJ databases">
        <authorList>
            <person name="Livingstone P.G."/>
            <person name="Whitworth D.E."/>
        </authorList>
    </citation>
    <scope>NUCLEOTIDE SEQUENCE [LARGE SCALE GENOMIC DNA]</scope>
    <source>
        <strain evidence="2 3">CA031B</strain>
    </source>
</reference>
<sequence>MSGFIQGHKPFSTFIQKPNVSRPQGTVSTAAPAPAPAARPQQGPAGLFADGFTPAPTRSPSRNPVLDPFTVTANSASVKDSAEVEAQFESEPFTVKVAAYTELERSQSTDGDMTTFSVEAEVGVKGEASVETSRVDATASGAVGARGSYQVSVPTTAAAGISSPEQAAARLSPFAPADLPVGTTIEMHGEAFMETGLSVTFKKIANVFDVTLNESVERAKGMSIAINKVDDKTVRVTIGPTELVARTNGLSIGVGDVEVGLSTTGKVDQQTARQVDFDISTPAGQAAYDRFMTTGELPGNDAAKGTSNAATVQLVNGEVSTELTVGISLGENTPVSDAYTYTHYDDGRKEFTWSGVIGPVTLDIAGTVGDPSTQTYAATLSGVDPGSVDGLRQVFPAMTGTGETVTMTWTNAEAQQVQQIAKDWIAAYQQGLPGFPPGDRAPDWVLPMANAATPEEAISLLMSPTASYDATSVADRVGLMTTFLRDTTGATVPGTVTAK</sequence>